<dbReference type="EMBL" id="AM457616">
    <property type="protein sequence ID" value="CAN61305.1"/>
    <property type="molecule type" value="Genomic_DNA"/>
</dbReference>
<keyword evidence="1" id="KW-0472">Membrane</keyword>
<proteinExistence type="predicted"/>
<feature type="transmembrane region" description="Helical" evidence="1">
    <location>
        <begin position="27"/>
        <end position="46"/>
    </location>
</feature>
<accession>A5BFF4</accession>
<name>A5BFF4_VITVI</name>
<protein>
    <submittedName>
        <fullName evidence="2">Uncharacterized protein</fullName>
    </submittedName>
</protein>
<keyword evidence="1" id="KW-0812">Transmembrane</keyword>
<keyword evidence="1" id="KW-1133">Transmembrane helix</keyword>
<dbReference type="AlphaFoldDB" id="A5BFF4"/>
<evidence type="ECO:0000256" key="1">
    <source>
        <dbReference type="SAM" id="Phobius"/>
    </source>
</evidence>
<reference evidence="2" key="1">
    <citation type="journal article" date="2007" name="PLoS ONE">
        <title>The first genome sequence of an elite grapevine cultivar (Pinot noir Vitis vinifera L.): coping with a highly heterozygous genome.</title>
        <authorList>
            <person name="Velasco R."/>
            <person name="Zharkikh A."/>
            <person name="Troggio M."/>
            <person name="Cartwright D.A."/>
            <person name="Cestaro A."/>
            <person name="Pruss D."/>
            <person name="Pindo M."/>
            <person name="FitzGerald L.M."/>
            <person name="Vezzulli S."/>
            <person name="Reid J."/>
            <person name="Malacarne G."/>
            <person name="Iliev D."/>
            <person name="Coppola G."/>
            <person name="Wardell B."/>
            <person name="Micheletti D."/>
            <person name="Macalma T."/>
            <person name="Facci M."/>
            <person name="Mitchell J.T."/>
            <person name="Perazzolli M."/>
            <person name="Eldredge G."/>
            <person name="Gatto P."/>
            <person name="Oyzerski R."/>
            <person name="Moretto M."/>
            <person name="Gutin N."/>
            <person name="Stefanini M."/>
            <person name="Chen Y."/>
            <person name="Segala C."/>
            <person name="Davenport C."/>
            <person name="Dematte L."/>
            <person name="Mraz A."/>
            <person name="Battilana J."/>
            <person name="Stormo K."/>
            <person name="Costa F."/>
            <person name="Tao Q."/>
            <person name="Si-Ammour A."/>
            <person name="Harkins T."/>
            <person name="Lackey A."/>
            <person name="Perbost C."/>
            <person name="Taillon B."/>
            <person name="Stella A."/>
            <person name="Solovyev V."/>
            <person name="Fawcett J.A."/>
            <person name="Sterck L."/>
            <person name="Vandepoele K."/>
            <person name="Grando S.M."/>
            <person name="Toppo S."/>
            <person name="Moser C."/>
            <person name="Lanchbury J."/>
            <person name="Bogden R."/>
            <person name="Skolnick M."/>
            <person name="Sgaramella V."/>
            <person name="Bhatnagar S.K."/>
            <person name="Fontana P."/>
            <person name="Gutin A."/>
            <person name="Van de Peer Y."/>
            <person name="Salamini F."/>
            <person name="Viola R."/>
        </authorList>
    </citation>
    <scope>NUCLEOTIDE SEQUENCE</scope>
</reference>
<gene>
    <name evidence="2" type="ORF">VITISV_035679</name>
</gene>
<evidence type="ECO:0000313" key="2">
    <source>
        <dbReference type="EMBL" id="CAN61305.1"/>
    </source>
</evidence>
<sequence>MAPWWSLLDLDHFLKTLIISASFSPEHTPLIIIIVVIIMASWWPLLDLDSFFEDVDHLYLQISSLFLQDADRVSSHLLPQNPLKRMRKVYSFEGFLILVRQEVVSCSSCIFAFFHGDHGETCASDRHRRQLSQLLRSRMDSRSFLLTPQNQAFQTRHRLRSPPAVFRYRVRRIQ</sequence>
<organism evidence="2">
    <name type="scientific">Vitis vinifera</name>
    <name type="common">Grape</name>
    <dbReference type="NCBI Taxonomy" id="29760"/>
    <lineage>
        <taxon>Eukaryota</taxon>
        <taxon>Viridiplantae</taxon>
        <taxon>Streptophyta</taxon>
        <taxon>Embryophyta</taxon>
        <taxon>Tracheophyta</taxon>
        <taxon>Spermatophyta</taxon>
        <taxon>Magnoliopsida</taxon>
        <taxon>eudicotyledons</taxon>
        <taxon>Gunneridae</taxon>
        <taxon>Pentapetalae</taxon>
        <taxon>rosids</taxon>
        <taxon>Vitales</taxon>
        <taxon>Vitaceae</taxon>
        <taxon>Viteae</taxon>
        <taxon>Vitis</taxon>
    </lineage>
</organism>